<feature type="domain" description="DUF4123" evidence="1">
    <location>
        <begin position="14"/>
        <end position="125"/>
    </location>
</feature>
<dbReference type="InterPro" id="IPR025391">
    <property type="entry name" value="DUF4123"/>
</dbReference>
<organism evidence="2 3">
    <name type="scientific">Vibrio qinghaiensis</name>
    <dbReference type="NCBI Taxonomy" id="2025808"/>
    <lineage>
        <taxon>Bacteria</taxon>
        <taxon>Pseudomonadati</taxon>
        <taxon>Pseudomonadota</taxon>
        <taxon>Gammaproteobacteria</taxon>
        <taxon>Vibrionales</taxon>
        <taxon>Vibrionaceae</taxon>
        <taxon>Vibrio</taxon>
    </lineage>
</organism>
<dbReference type="AlphaFoldDB" id="A0A223N3M3"/>
<evidence type="ECO:0000313" key="3">
    <source>
        <dbReference type="Proteomes" id="UP000215148"/>
    </source>
</evidence>
<keyword evidence="3" id="KW-1185">Reference proteome</keyword>
<dbReference type="KEGG" id="vqi:CCZ37_18530"/>
<dbReference type="Proteomes" id="UP000215148">
    <property type="component" value="Chromosome 2"/>
</dbReference>
<dbReference type="Pfam" id="PF13503">
    <property type="entry name" value="DUF4123"/>
    <property type="match status" value="1"/>
</dbReference>
<accession>A0A223N3M3</accession>
<sequence>MLTSWFEKQVDNPYWLVDHKLHQLALAQNGGFGFEEAVPLFYGSMFDSVMPLSPWLIPVTDMVLQLPESLLEQGLVLSSSVNTQEVLDHLRSLLVAALDGAEVMFHFYDRDVIIPILRAMDEAEVNHFLGNINQLVAIDHHKEDALITFSNTSCSEFVLRHGTWWKMLPHHLAPLYNVNVHANSLERRWWELLPHLLQRLESPQQTILSALQSALEKQNSYEVAEQHALVALVTATDTALDDLSHPLHLTLDELKELKAIKESWQ</sequence>
<protein>
    <recommendedName>
        <fullName evidence="1">DUF4123 domain-containing protein</fullName>
    </recommendedName>
</protein>
<name>A0A223N3M3_9VIBR</name>
<proteinExistence type="predicted"/>
<reference evidence="2 3" key="1">
    <citation type="submission" date="2017-08" db="EMBL/GenBank/DDBJ databases">
        <title>The Vibrio qinghaiensis sp.-Q67 is a luminous bacteria isolated firstly from Qinghai lake, Qinghai province, China, which has been proved to be very sensitive to detect environmental and food pollutants. Therefore, complete genome analysis of V. qinghaiensis sp.-Q67 highlights the potential application of this strain on detection of hazards in the contaminated environments.</title>
        <authorList>
            <person name="Gong L."/>
        </authorList>
    </citation>
    <scope>NUCLEOTIDE SEQUENCE [LARGE SCALE GENOMIC DNA]</scope>
    <source>
        <strain evidence="2 3">Q67</strain>
    </source>
</reference>
<evidence type="ECO:0000259" key="1">
    <source>
        <dbReference type="Pfam" id="PF13503"/>
    </source>
</evidence>
<gene>
    <name evidence="2" type="ORF">CCZ37_18530</name>
</gene>
<dbReference type="EMBL" id="CP022742">
    <property type="protein sequence ID" value="ASU24437.1"/>
    <property type="molecule type" value="Genomic_DNA"/>
</dbReference>
<evidence type="ECO:0000313" key="2">
    <source>
        <dbReference type="EMBL" id="ASU24437.1"/>
    </source>
</evidence>
<dbReference type="RefSeq" id="WP_094502046.1">
    <property type="nucleotide sequence ID" value="NZ_CAWNHI010000002.1"/>
</dbReference>